<sequence>MPRGVGNAGMLQSAEQCSTGADPRRVDLCRMPAIGSGVCGVLASAGAGVLQTLGLVPESALQALR</sequence>
<name>A0A2S6ZCA0_9XANT</name>
<dbReference type="Proteomes" id="UP000239898">
    <property type="component" value="Unassembled WGS sequence"/>
</dbReference>
<proteinExistence type="predicted"/>
<dbReference type="EMBL" id="MIGX01000100">
    <property type="protein sequence ID" value="PPT86761.1"/>
    <property type="molecule type" value="Genomic_DNA"/>
</dbReference>
<feature type="region of interest" description="Disordered" evidence="1">
    <location>
        <begin position="1"/>
        <end position="21"/>
    </location>
</feature>
<dbReference type="AlphaFoldDB" id="A0A2S6ZCA0"/>
<evidence type="ECO:0000256" key="1">
    <source>
        <dbReference type="SAM" id="MobiDB-lite"/>
    </source>
</evidence>
<keyword evidence="3" id="KW-1185">Reference proteome</keyword>
<gene>
    <name evidence="2" type="ORF">XthCFBP4691_15920</name>
</gene>
<evidence type="ECO:0000313" key="2">
    <source>
        <dbReference type="EMBL" id="PPT86761.1"/>
    </source>
</evidence>
<comment type="caution">
    <text evidence="2">The sequence shown here is derived from an EMBL/GenBank/DDBJ whole genome shotgun (WGS) entry which is preliminary data.</text>
</comment>
<organism evidence="2 3">
    <name type="scientific">Xanthomonas theicola</name>
    <dbReference type="NCBI Taxonomy" id="56464"/>
    <lineage>
        <taxon>Bacteria</taxon>
        <taxon>Pseudomonadati</taxon>
        <taxon>Pseudomonadota</taxon>
        <taxon>Gammaproteobacteria</taxon>
        <taxon>Lysobacterales</taxon>
        <taxon>Lysobacteraceae</taxon>
        <taxon>Xanthomonas</taxon>
    </lineage>
</organism>
<evidence type="ECO:0000313" key="3">
    <source>
        <dbReference type="Proteomes" id="UP000239898"/>
    </source>
</evidence>
<accession>A0A2S6ZCA0</accession>
<protein>
    <submittedName>
        <fullName evidence="2">Uncharacterized protein</fullName>
    </submittedName>
</protein>
<reference evidence="2 3" key="1">
    <citation type="submission" date="2016-08" db="EMBL/GenBank/DDBJ databases">
        <title>Evolution of the type three secretion system and type three effector repertoires in Xanthomonas.</title>
        <authorList>
            <person name="Merda D."/>
            <person name="Briand M."/>
            <person name="Bosis E."/>
            <person name="Rousseau C."/>
            <person name="Portier P."/>
            <person name="Jacques M.-A."/>
            <person name="Fischer-Le Saux M."/>
        </authorList>
    </citation>
    <scope>NUCLEOTIDE SEQUENCE [LARGE SCALE GENOMIC DNA]</scope>
    <source>
        <strain evidence="2 3">CFBP 4691</strain>
    </source>
</reference>